<proteinExistence type="inferred from homology"/>
<evidence type="ECO:0000256" key="3">
    <source>
        <dbReference type="HAMAP-Rule" id="MF_00088"/>
    </source>
</evidence>
<accession>A0A7U9TKM5</accession>
<dbReference type="Proteomes" id="UP000620133">
    <property type="component" value="Chromosome"/>
</dbReference>
<keyword evidence="2 3" id="KW-0694">RNA-binding</keyword>
<dbReference type="EMBL" id="AP024412">
    <property type="protein sequence ID" value="BCR36554.1"/>
    <property type="molecule type" value="Genomic_DNA"/>
</dbReference>
<keyword evidence="3" id="KW-0133">Cell shape</keyword>
<dbReference type="GO" id="GO:0008360">
    <property type="term" value="P:regulation of cell shape"/>
    <property type="evidence" value="ECO:0007669"/>
    <property type="project" value="UniProtKB-KW"/>
</dbReference>
<organism evidence="4 5">
    <name type="scientific">Mariniplasma anaerobium</name>
    <dbReference type="NCBI Taxonomy" id="2735436"/>
    <lineage>
        <taxon>Bacteria</taxon>
        <taxon>Bacillati</taxon>
        <taxon>Mycoplasmatota</taxon>
        <taxon>Mollicutes</taxon>
        <taxon>Acholeplasmatales</taxon>
        <taxon>Acholeplasmataceae</taxon>
        <taxon>Mariniplasma</taxon>
    </lineage>
</organism>
<dbReference type="Gene3D" id="3.30.300.20">
    <property type="match status" value="1"/>
</dbReference>
<dbReference type="GO" id="GO:0003723">
    <property type="term" value="F:RNA binding"/>
    <property type="evidence" value="ECO:0007669"/>
    <property type="project" value="UniProtKB-UniRule"/>
</dbReference>
<dbReference type="PANTHER" id="PTHR34654">
    <property type="entry name" value="UPF0109 PROTEIN SCO5592"/>
    <property type="match status" value="1"/>
</dbReference>
<name>A0A7U9TKM5_9MOLU</name>
<evidence type="ECO:0000313" key="5">
    <source>
        <dbReference type="Proteomes" id="UP000620133"/>
    </source>
</evidence>
<evidence type="ECO:0000313" key="4">
    <source>
        <dbReference type="EMBL" id="BCR36554.1"/>
    </source>
</evidence>
<dbReference type="PANTHER" id="PTHR34654:SF1">
    <property type="entry name" value="RNA-BINDING PROTEIN KHPA"/>
    <property type="match status" value="1"/>
</dbReference>
<keyword evidence="3" id="KW-0961">Cell wall biogenesis/degradation</keyword>
<keyword evidence="3" id="KW-0143">Chaperone</keyword>
<dbReference type="RefSeq" id="WP_176239205.1">
    <property type="nucleotide sequence ID" value="NZ_AP024412.1"/>
</dbReference>
<keyword evidence="5" id="KW-1185">Reference proteome</keyword>
<dbReference type="CDD" id="cd22533">
    <property type="entry name" value="KH-II_YlqC-like"/>
    <property type="match status" value="1"/>
</dbReference>
<dbReference type="AlphaFoldDB" id="A0A7U9TKM5"/>
<dbReference type="Pfam" id="PF13083">
    <property type="entry name" value="KH_KhpA-B"/>
    <property type="match status" value="1"/>
</dbReference>
<dbReference type="KEGG" id="manr:MPAN_014470"/>
<keyword evidence="1 3" id="KW-0963">Cytoplasm</keyword>
<dbReference type="HAMAP" id="MF_00088">
    <property type="entry name" value="KhpA"/>
    <property type="match status" value="1"/>
</dbReference>
<dbReference type="InterPro" id="IPR009019">
    <property type="entry name" value="KH_sf_prok-type"/>
</dbReference>
<comment type="subunit">
    <text evidence="3">Forms a complex with KhpB.</text>
</comment>
<comment type="subcellular location">
    <subcellularLocation>
        <location evidence="3">Cytoplasm</location>
    </subcellularLocation>
</comment>
<dbReference type="InterPro" id="IPR015946">
    <property type="entry name" value="KH_dom-like_a/b"/>
</dbReference>
<sequence length="82" mass="9001">MAVDFEKLIKNMILPLVVNPDDVMVKILSTDDTTITIQLMVNEADLGRVIGKGGKIANAMRTIVYAGASKENKRVHIDIDAF</sequence>
<comment type="similarity">
    <text evidence="3">Belongs to the KhpA RNA-binding protein family.</text>
</comment>
<protein>
    <recommendedName>
        <fullName evidence="3">RNA-binding protein KhpA</fullName>
    </recommendedName>
    <alternativeName>
        <fullName evidence="3">KH-domain protein A</fullName>
    </alternativeName>
</protein>
<dbReference type="GO" id="GO:0009252">
    <property type="term" value="P:peptidoglycan biosynthetic process"/>
    <property type="evidence" value="ECO:0007669"/>
    <property type="project" value="UniProtKB-UniRule"/>
</dbReference>
<evidence type="ECO:0000256" key="2">
    <source>
        <dbReference type="ARBA" id="ARBA00022884"/>
    </source>
</evidence>
<dbReference type="GO" id="GO:0071555">
    <property type="term" value="P:cell wall organization"/>
    <property type="evidence" value="ECO:0007669"/>
    <property type="project" value="UniProtKB-KW"/>
</dbReference>
<gene>
    <name evidence="3" type="primary">khpA</name>
    <name evidence="4" type="ORF">MPAN_014470</name>
</gene>
<reference evidence="4" key="1">
    <citation type="submission" date="2021-01" db="EMBL/GenBank/DDBJ databases">
        <title>Draft genome sequence of Acholeplasmataceae bacterium strain Mahy22.</title>
        <authorList>
            <person name="Watanabe M."/>
            <person name="Kojima H."/>
            <person name="Fukui M."/>
        </authorList>
    </citation>
    <scope>NUCLEOTIDE SEQUENCE</scope>
    <source>
        <strain evidence="4">Mahy22</strain>
    </source>
</reference>
<dbReference type="InterPro" id="IPR020627">
    <property type="entry name" value="KhpA"/>
</dbReference>
<dbReference type="GO" id="GO:0005737">
    <property type="term" value="C:cytoplasm"/>
    <property type="evidence" value="ECO:0007669"/>
    <property type="project" value="UniProtKB-SubCell"/>
</dbReference>
<comment type="function">
    <text evidence="3">A probable RNA chaperone. Forms a complex with KhpB which binds to cellular RNA and controls its expression. Plays a role in peptidoglycan (PG) homeostasis and cell length regulation.</text>
</comment>
<evidence type="ECO:0000256" key="1">
    <source>
        <dbReference type="ARBA" id="ARBA00022490"/>
    </source>
</evidence>
<dbReference type="SUPFAM" id="SSF54814">
    <property type="entry name" value="Prokaryotic type KH domain (KH-domain type II)"/>
    <property type="match status" value="1"/>
</dbReference>